<dbReference type="SUPFAM" id="SSF56784">
    <property type="entry name" value="HAD-like"/>
    <property type="match status" value="1"/>
</dbReference>
<dbReference type="Gene3D" id="3.30.1240.10">
    <property type="match status" value="1"/>
</dbReference>
<dbReference type="Gene3D" id="3.40.50.1000">
    <property type="entry name" value="HAD superfamily/HAD-like"/>
    <property type="match status" value="1"/>
</dbReference>
<dbReference type="GO" id="GO:0005829">
    <property type="term" value="C:cytosol"/>
    <property type="evidence" value="ECO:0007669"/>
    <property type="project" value="TreeGrafter"/>
</dbReference>
<dbReference type="InterPro" id="IPR036412">
    <property type="entry name" value="HAD-like_sf"/>
</dbReference>
<dbReference type="NCBIfam" id="TIGR01484">
    <property type="entry name" value="HAD-SF-IIB"/>
    <property type="match status" value="1"/>
</dbReference>
<organism evidence="1 2">
    <name type="scientific">Paenibacillus polysaccharolyticus</name>
    <dbReference type="NCBI Taxonomy" id="582692"/>
    <lineage>
        <taxon>Bacteria</taxon>
        <taxon>Bacillati</taxon>
        <taxon>Bacillota</taxon>
        <taxon>Bacilli</taxon>
        <taxon>Bacillales</taxon>
        <taxon>Paenibacillaceae</taxon>
        <taxon>Paenibacillus</taxon>
    </lineage>
</organism>
<dbReference type="AlphaFoldDB" id="A0A1G5JN83"/>
<proteinExistence type="predicted"/>
<dbReference type="InterPro" id="IPR023214">
    <property type="entry name" value="HAD_sf"/>
</dbReference>
<dbReference type="NCBIfam" id="TIGR00099">
    <property type="entry name" value="Cof-subfamily"/>
    <property type="match status" value="1"/>
</dbReference>
<dbReference type="SFLD" id="SFLDG01140">
    <property type="entry name" value="C2.B:_Phosphomannomutase_and_P"/>
    <property type="match status" value="1"/>
</dbReference>
<dbReference type="PANTHER" id="PTHR10000:SF25">
    <property type="entry name" value="PHOSPHATASE YKRA-RELATED"/>
    <property type="match status" value="1"/>
</dbReference>
<dbReference type="STRING" id="582692.SAMN05720606_111157"/>
<dbReference type="PROSITE" id="PS01229">
    <property type="entry name" value="COF_2"/>
    <property type="match status" value="1"/>
</dbReference>
<protein>
    <submittedName>
        <fullName evidence="1">Cof subfamily of IIB subfamily of haloacid dehalogenase superfamily/HAD-superfamily hydrolase, subfamily IIB</fullName>
    </submittedName>
</protein>
<dbReference type="GO" id="GO:0016791">
    <property type="term" value="F:phosphatase activity"/>
    <property type="evidence" value="ECO:0007669"/>
    <property type="project" value="UniProtKB-ARBA"/>
</dbReference>
<dbReference type="Pfam" id="PF08282">
    <property type="entry name" value="Hydrolase_3"/>
    <property type="match status" value="1"/>
</dbReference>
<dbReference type="InterPro" id="IPR000150">
    <property type="entry name" value="Cof"/>
</dbReference>
<name>A0A1G5JN83_9BACL</name>
<dbReference type="EMBL" id="FMVM01000011">
    <property type="protein sequence ID" value="SCY89199.1"/>
    <property type="molecule type" value="Genomic_DNA"/>
</dbReference>
<keyword evidence="2" id="KW-1185">Reference proteome</keyword>
<dbReference type="Proteomes" id="UP000198538">
    <property type="component" value="Unassembled WGS sequence"/>
</dbReference>
<dbReference type="PANTHER" id="PTHR10000">
    <property type="entry name" value="PHOSPHOSERINE PHOSPHATASE"/>
    <property type="match status" value="1"/>
</dbReference>
<dbReference type="PROSITE" id="PS01228">
    <property type="entry name" value="COF_1"/>
    <property type="match status" value="1"/>
</dbReference>
<dbReference type="GO" id="GO:0000287">
    <property type="term" value="F:magnesium ion binding"/>
    <property type="evidence" value="ECO:0007669"/>
    <property type="project" value="TreeGrafter"/>
</dbReference>
<accession>A0A1G5JN83</accession>
<gene>
    <name evidence="1" type="ORF">SAMN05720606_111157</name>
</gene>
<reference evidence="2" key="1">
    <citation type="submission" date="2016-10" db="EMBL/GenBank/DDBJ databases">
        <authorList>
            <person name="Varghese N."/>
            <person name="Submissions S."/>
        </authorList>
    </citation>
    <scope>NUCLEOTIDE SEQUENCE [LARGE SCALE GENOMIC DNA]</scope>
    <source>
        <strain evidence="2">BL9</strain>
    </source>
</reference>
<evidence type="ECO:0000313" key="1">
    <source>
        <dbReference type="EMBL" id="SCY89199.1"/>
    </source>
</evidence>
<sequence>MKKVIKAVFLDVDGTLLSEQDRSLSKCTEESICRLIQKGIHIILVTGRPHHLCEEFKHLGIDTVISANGALVTCRGEIIHKSILSSTMVREFSHFADSQGHALSYFTESFGMNGTGRTDHHVIVALRETLGMMEYAEQIMTLDEEIYCMCLYANEEETNRYKEQFPYLRFVRFHPYVCNVLEAGEVSKSVAAQKVLTHLNIRREDTMAFGDGENDIDLLTYVGVGVAMGNGGERVKQSADYVTLKASEDGITHALRQYKLI</sequence>
<evidence type="ECO:0000313" key="2">
    <source>
        <dbReference type="Proteomes" id="UP000198538"/>
    </source>
</evidence>
<dbReference type="RefSeq" id="WP_090922075.1">
    <property type="nucleotide sequence ID" value="NZ_FMVM01000011.1"/>
</dbReference>
<dbReference type="SFLD" id="SFLDS00003">
    <property type="entry name" value="Haloacid_Dehalogenase"/>
    <property type="match status" value="1"/>
</dbReference>
<keyword evidence="1" id="KW-0378">Hydrolase</keyword>
<dbReference type="InterPro" id="IPR006379">
    <property type="entry name" value="HAD-SF_hydro_IIB"/>
</dbReference>